<keyword evidence="2" id="KW-1185">Reference proteome</keyword>
<evidence type="ECO:0000313" key="1">
    <source>
        <dbReference type="EMBL" id="KAJ9057414.1"/>
    </source>
</evidence>
<gene>
    <name evidence="1" type="primary">CBWD1_2</name>
    <name evidence="1" type="ORF">DSO57_1022834</name>
</gene>
<reference evidence="1" key="1">
    <citation type="submission" date="2022-04" db="EMBL/GenBank/DDBJ databases">
        <title>Genome of the entomopathogenic fungus Entomophthora muscae.</title>
        <authorList>
            <person name="Elya C."/>
            <person name="Lovett B.R."/>
            <person name="Lee E."/>
            <person name="Macias A.M."/>
            <person name="Hajek A.E."/>
            <person name="De Bivort B.L."/>
            <person name="Kasson M.T."/>
            <person name="De Fine Licht H.H."/>
            <person name="Stajich J.E."/>
        </authorList>
    </citation>
    <scope>NUCLEOTIDE SEQUENCE</scope>
    <source>
        <strain evidence="1">Berkeley</strain>
    </source>
</reference>
<organism evidence="1 2">
    <name type="scientific">Entomophthora muscae</name>
    <dbReference type="NCBI Taxonomy" id="34485"/>
    <lineage>
        <taxon>Eukaryota</taxon>
        <taxon>Fungi</taxon>
        <taxon>Fungi incertae sedis</taxon>
        <taxon>Zoopagomycota</taxon>
        <taxon>Entomophthoromycotina</taxon>
        <taxon>Entomophthoromycetes</taxon>
        <taxon>Entomophthorales</taxon>
        <taxon>Entomophthoraceae</taxon>
        <taxon>Entomophthora</taxon>
    </lineage>
</organism>
<comment type="caution">
    <text evidence="1">The sequence shown here is derived from an EMBL/GenBank/DDBJ whole genome shotgun (WGS) entry which is preliminary data.</text>
</comment>
<accession>A0ACC2S4X2</accession>
<dbReference type="Proteomes" id="UP001165960">
    <property type="component" value="Unassembled WGS sequence"/>
</dbReference>
<name>A0ACC2S4X2_9FUNG</name>
<protein>
    <submittedName>
        <fullName evidence="1">COBW domain-containing protein 1</fullName>
    </submittedName>
</protein>
<proteinExistence type="predicted"/>
<sequence>MNPENRALDGGEFSEEEPELVPAIDDVVPLAPPSAKIPITIVTGYLGSGKTTLLNYILTAEHGKKVAVILNEFGESSGIEKKALSTANSEGVQFEEWLELKNGCLCCSVKDSGVKAIENLLTKKDSAQFDYILLETTGLADPGPIISMFWMDDALESLIGLDGIVTLVDAKFGLKILTGGSEGKLNESVKQIAVADRILINKVDLASAEEVAQLEKLVYSINSTAKVLLTERSKVDLSHIFDLEAYKSPRLSLAQATQDPSHLDNIVSTITLPLPEDVCIRLLEKWLQALLWEHIIPFEDVTEAPEVSVIRLKGIIQTKTGLKMIQGVQELYEITDLPPLSQEDQEASRLVLIGSCLPKERLQQSLDKYLKS</sequence>
<dbReference type="EMBL" id="QTSX02005796">
    <property type="protein sequence ID" value="KAJ9057414.1"/>
    <property type="molecule type" value="Genomic_DNA"/>
</dbReference>
<evidence type="ECO:0000313" key="2">
    <source>
        <dbReference type="Proteomes" id="UP001165960"/>
    </source>
</evidence>